<dbReference type="Proteomes" id="UP000198724">
    <property type="component" value="Unassembled WGS sequence"/>
</dbReference>
<feature type="transmembrane region" description="Helical" evidence="1">
    <location>
        <begin position="100"/>
        <end position="126"/>
    </location>
</feature>
<evidence type="ECO:0000256" key="1">
    <source>
        <dbReference type="SAM" id="Phobius"/>
    </source>
</evidence>
<dbReference type="InterPro" id="IPR000326">
    <property type="entry name" value="PAP2/HPO"/>
</dbReference>
<feature type="transmembrane region" description="Helical" evidence="1">
    <location>
        <begin position="205"/>
        <end position="225"/>
    </location>
</feature>
<dbReference type="Gene3D" id="1.20.144.10">
    <property type="entry name" value="Phosphatidic acid phosphatase type 2/haloperoxidase"/>
    <property type="match status" value="1"/>
</dbReference>
<dbReference type="RefSeq" id="WP_092104866.1">
    <property type="nucleotide sequence ID" value="NZ_FOOT01000009.1"/>
</dbReference>
<feature type="transmembrane region" description="Helical" evidence="1">
    <location>
        <begin position="45"/>
        <end position="64"/>
    </location>
</feature>
<dbReference type="PANTHER" id="PTHR14969">
    <property type="entry name" value="SPHINGOSINE-1-PHOSPHATE PHOSPHOHYDROLASE"/>
    <property type="match status" value="1"/>
</dbReference>
<dbReference type="OrthoDB" id="9773582at2"/>
<dbReference type="SUPFAM" id="SSF48317">
    <property type="entry name" value="Acid phosphatase/Vanadium-dependent haloperoxidase"/>
    <property type="match status" value="1"/>
</dbReference>
<feature type="domain" description="Phosphatidic acid phosphatase type 2/haloperoxidase" evidence="2">
    <location>
        <begin position="131"/>
        <end position="246"/>
    </location>
</feature>
<keyword evidence="1" id="KW-0812">Transmembrane</keyword>
<dbReference type="CDD" id="cd03392">
    <property type="entry name" value="PAP2_like_2"/>
    <property type="match status" value="1"/>
</dbReference>
<dbReference type="AlphaFoldDB" id="A0A1I2YMP6"/>
<reference evidence="4" key="1">
    <citation type="submission" date="2016-10" db="EMBL/GenBank/DDBJ databases">
        <authorList>
            <person name="Varghese N."/>
            <person name="Submissions S."/>
        </authorList>
    </citation>
    <scope>NUCLEOTIDE SEQUENCE [LARGE SCALE GENOMIC DNA]</scope>
    <source>
        <strain evidence="4">LP51</strain>
    </source>
</reference>
<keyword evidence="4" id="KW-1185">Reference proteome</keyword>
<dbReference type="InterPro" id="IPR036938">
    <property type="entry name" value="PAP2/HPO_sf"/>
</dbReference>
<keyword evidence="1" id="KW-0472">Membrane</keyword>
<dbReference type="Pfam" id="PF01569">
    <property type="entry name" value="PAP2"/>
    <property type="match status" value="1"/>
</dbReference>
<evidence type="ECO:0000313" key="3">
    <source>
        <dbReference type="EMBL" id="SFH26817.1"/>
    </source>
</evidence>
<feature type="transmembrane region" description="Helical" evidence="1">
    <location>
        <begin position="171"/>
        <end position="193"/>
    </location>
</feature>
<name>A0A1I2YMP6_9BACT</name>
<dbReference type="STRING" id="1436961.SAMN05421739_10912"/>
<feature type="transmembrane region" description="Helical" evidence="1">
    <location>
        <begin position="133"/>
        <end position="151"/>
    </location>
</feature>
<gene>
    <name evidence="3" type="ORF">SAMN05421739_10912</name>
</gene>
<sequence length="263" mass="30069">MKRHILTDKVRGGLVWLVRQPPVMRLRQRYPKAATFITDRFNTNYFVGLPLTLIVLAVLLNLVLLSNLAESVVEAEWVVQVDKRLNDLLYSIRSEWVSRVFYTITWLGDRQAVFVLGGLATIVLLLRRRWAAIIAFWVAMGGAGLSVRFGKKIISRDRPVQDMAYYIVDHFSFPSGHATTSMALVGMLVYFLYRHQEAPLLRRLLVVMGTILVMMVGFSRLYLGVHYFSDVLAGFLLGGLWLLVGISIVEVMEYHKQRSNNLH</sequence>
<proteinExistence type="predicted"/>
<accession>A0A1I2YMP6</accession>
<keyword evidence="1" id="KW-1133">Transmembrane helix</keyword>
<evidence type="ECO:0000313" key="4">
    <source>
        <dbReference type="Proteomes" id="UP000198724"/>
    </source>
</evidence>
<feature type="transmembrane region" description="Helical" evidence="1">
    <location>
        <begin position="231"/>
        <end position="252"/>
    </location>
</feature>
<dbReference type="PANTHER" id="PTHR14969:SF13">
    <property type="entry name" value="AT30094P"/>
    <property type="match status" value="1"/>
</dbReference>
<evidence type="ECO:0000259" key="2">
    <source>
        <dbReference type="SMART" id="SM00014"/>
    </source>
</evidence>
<protein>
    <submittedName>
        <fullName evidence="3">Undecaprenyl-diphosphatase</fullName>
    </submittedName>
</protein>
<organism evidence="3 4">
    <name type="scientific">Pontibacter chinhatensis</name>
    <dbReference type="NCBI Taxonomy" id="1436961"/>
    <lineage>
        <taxon>Bacteria</taxon>
        <taxon>Pseudomonadati</taxon>
        <taxon>Bacteroidota</taxon>
        <taxon>Cytophagia</taxon>
        <taxon>Cytophagales</taxon>
        <taxon>Hymenobacteraceae</taxon>
        <taxon>Pontibacter</taxon>
    </lineage>
</organism>
<dbReference type="SMART" id="SM00014">
    <property type="entry name" value="acidPPc"/>
    <property type="match status" value="1"/>
</dbReference>
<dbReference type="EMBL" id="FOOT01000009">
    <property type="protein sequence ID" value="SFH26817.1"/>
    <property type="molecule type" value="Genomic_DNA"/>
</dbReference>